<dbReference type="AlphaFoldDB" id="A0A0V0QE34"/>
<feature type="region of interest" description="Disordered" evidence="2">
    <location>
        <begin position="197"/>
        <end position="218"/>
    </location>
</feature>
<dbReference type="InParanoid" id="A0A0V0QE34"/>
<feature type="coiled-coil region" evidence="1">
    <location>
        <begin position="13"/>
        <end position="40"/>
    </location>
</feature>
<keyword evidence="4" id="KW-1185">Reference proteome</keyword>
<proteinExistence type="predicted"/>
<dbReference type="OrthoDB" id="296114at2759"/>
<accession>A0A0V0QE34</accession>
<dbReference type="EMBL" id="LDAU01000192">
    <property type="protein sequence ID" value="KRX00390.1"/>
    <property type="molecule type" value="Genomic_DNA"/>
</dbReference>
<evidence type="ECO:0000256" key="1">
    <source>
        <dbReference type="SAM" id="Coils"/>
    </source>
</evidence>
<name>A0A0V0QE34_PSEPJ</name>
<protein>
    <submittedName>
        <fullName evidence="3">Uncharacterized protein</fullName>
    </submittedName>
</protein>
<evidence type="ECO:0000313" key="3">
    <source>
        <dbReference type="EMBL" id="KRX00390.1"/>
    </source>
</evidence>
<reference evidence="3 4" key="1">
    <citation type="journal article" date="2015" name="Sci. Rep.">
        <title>Genome of the facultative scuticociliatosis pathogen Pseudocohnilembus persalinus provides insight into its virulence through horizontal gene transfer.</title>
        <authorList>
            <person name="Xiong J."/>
            <person name="Wang G."/>
            <person name="Cheng J."/>
            <person name="Tian M."/>
            <person name="Pan X."/>
            <person name="Warren A."/>
            <person name="Jiang C."/>
            <person name="Yuan D."/>
            <person name="Miao W."/>
        </authorList>
    </citation>
    <scope>NUCLEOTIDE SEQUENCE [LARGE SCALE GENOMIC DNA]</scope>
    <source>
        <strain evidence="3">36N120E</strain>
    </source>
</reference>
<organism evidence="3 4">
    <name type="scientific">Pseudocohnilembus persalinus</name>
    <name type="common">Ciliate</name>
    <dbReference type="NCBI Taxonomy" id="266149"/>
    <lineage>
        <taxon>Eukaryota</taxon>
        <taxon>Sar</taxon>
        <taxon>Alveolata</taxon>
        <taxon>Ciliophora</taxon>
        <taxon>Intramacronucleata</taxon>
        <taxon>Oligohymenophorea</taxon>
        <taxon>Scuticociliatia</taxon>
        <taxon>Philasterida</taxon>
        <taxon>Pseudocohnilembidae</taxon>
        <taxon>Pseudocohnilembus</taxon>
    </lineage>
</organism>
<evidence type="ECO:0000256" key="2">
    <source>
        <dbReference type="SAM" id="MobiDB-lite"/>
    </source>
</evidence>
<sequence length="261" mass="31032">MILGHEPESESVINRQNDKIQFLQNENIQLHEDIKDLQRALTLNQDMLKITQQKINFSANNNASQQPPKSFSKEQTYLQDGQEAHNIAYLQEILEKKNQENKILLQTYNRCIKERNELGTKNLLHQQINEETTKFYKDVVQDIEEKVLELRRIIQDKEYTIQTLEKKIYLPDRDGVLMKIKEITSFIRQQLNYQQSHGSSLQKHKEKHSGMKSPRSPTSRMDLIVQMDELNAKFDKLKKLYFKATLNWRIIIIEKIKQVYF</sequence>
<gene>
    <name evidence="3" type="ORF">PPERSA_03611</name>
</gene>
<comment type="caution">
    <text evidence="3">The sequence shown here is derived from an EMBL/GenBank/DDBJ whole genome shotgun (WGS) entry which is preliminary data.</text>
</comment>
<dbReference type="Proteomes" id="UP000054937">
    <property type="component" value="Unassembled WGS sequence"/>
</dbReference>
<evidence type="ECO:0000313" key="4">
    <source>
        <dbReference type="Proteomes" id="UP000054937"/>
    </source>
</evidence>
<keyword evidence="1" id="KW-0175">Coiled coil</keyword>